<dbReference type="Pfam" id="PF14707">
    <property type="entry name" value="Sulfatase_C"/>
    <property type="match status" value="1"/>
</dbReference>
<dbReference type="STRING" id="6832.A0A553N9T5"/>
<dbReference type="InterPro" id="IPR050738">
    <property type="entry name" value="Sulfatase"/>
</dbReference>
<dbReference type="InterPro" id="IPR024607">
    <property type="entry name" value="Sulfatase_CS"/>
</dbReference>
<dbReference type="PANTHER" id="PTHR42693">
    <property type="entry name" value="ARYLSULFATASE FAMILY MEMBER"/>
    <property type="match status" value="1"/>
</dbReference>
<feature type="domain" description="Sulfatase N-terminal" evidence="6">
    <location>
        <begin position="3"/>
        <end position="293"/>
    </location>
</feature>
<comment type="caution">
    <text evidence="7">The sequence shown here is derived from an EMBL/GenBank/DDBJ whole genome shotgun (WGS) entry which is preliminary data.</text>
</comment>
<dbReference type="SUPFAM" id="SSF53649">
    <property type="entry name" value="Alkaline phosphatase-like"/>
    <property type="match status" value="1"/>
</dbReference>
<dbReference type="GO" id="GO:0046872">
    <property type="term" value="F:metal ion binding"/>
    <property type="evidence" value="ECO:0007669"/>
    <property type="project" value="UniProtKB-KW"/>
</dbReference>
<dbReference type="Gene3D" id="3.40.720.10">
    <property type="entry name" value="Alkaline Phosphatase, subunit A"/>
    <property type="match status" value="1"/>
</dbReference>
<dbReference type="Proteomes" id="UP000318571">
    <property type="component" value="Chromosome 8"/>
</dbReference>
<evidence type="ECO:0000256" key="5">
    <source>
        <dbReference type="ARBA" id="ARBA00022837"/>
    </source>
</evidence>
<name>A0A553N9T5_TIGCA</name>
<keyword evidence="5" id="KW-0106">Calcium</keyword>
<evidence type="ECO:0000256" key="3">
    <source>
        <dbReference type="ARBA" id="ARBA00022723"/>
    </source>
</evidence>
<dbReference type="AlphaFoldDB" id="A0A553N9T5"/>
<keyword evidence="3" id="KW-0479">Metal-binding</keyword>
<comment type="similarity">
    <text evidence="2">Belongs to the sulfatase family.</text>
</comment>
<organism evidence="7 8">
    <name type="scientific">Tigriopus californicus</name>
    <name type="common">Marine copepod</name>
    <dbReference type="NCBI Taxonomy" id="6832"/>
    <lineage>
        <taxon>Eukaryota</taxon>
        <taxon>Metazoa</taxon>
        <taxon>Ecdysozoa</taxon>
        <taxon>Arthropoda</taxon>
        <taxon>Crustacea</taxon>
        <taxon>Multicrustacea</taxon>
        <taxon>Hexanauplia</taxon>
        <taxon>Copepoda</taxon>
        <taxon>Harpacticoida</taxon>
        <taxon>Harpacticidae</taxon>
        <taxon>Tigriopus</taxon>
    </lineage>
</organism>
<dbReference type="Pfam" id="PF00884">
    <property type="entry name" value="Sulfatase"/>
    <property type="match status" value="1"/>
</dbReference>
<dbReference type="PANTHER" id="PTHR42693:SF47">
    <property type="entry name" value="N-ACETYLGALACTOSAMINE-6-SULFATASE"/>
    <property type="match status" value="1"/>
</dbReference>
<evidence type="ECO:0000256" key="4">
    <source>
        <dbReference type="ARBA" id="ARBA00022801"/>
    </source>
</evidence>
<proteinExistence type="inferred from homology"/>
<gene>
    <name evidence="7" type="ORF">TCAL_09130</name>
</gene>
<evidence type="ECO:0000256" key="2">
    <source>
        <dbReference type="ARBA" id="ARBA00008779"/>
    </source>
</evidence>
<protein>
    <recommendedName>
        <fullName evidence="6">Sulfatase N-terminal domain-containing protein</fullName>
    </recommendedName>
</protein>
<sequence>MVSEGMDMTSFYTAAPLCSPSRAAMLSGRLPIRNGLYSDNAFGRNAYTPQDIVGGIASSEILLQELLRKGGYHTKLIGKWHLGHRAPYHPLKRGFNEWYGAPNVHFQYDGTTAPNIPVYKDQNMIGRFYEGIAINLTTGISEYTQHLGEEALEYISRRGRTGKPFFLYWNPDSTHAPSYASARFRGRSQRGTAYGDALIEVDDIVGKMLDLLVNHKLENDTLVVLTSDNGAALVSKREAGTNAPFLCGKQTTFEGGFRTPAFFWWPNKIPAGNASSQVGTQMDLFATFLDLAGLPMPRDRVYDSISLKPALMNGDLDLEKVVFFYRGNGLFAVRKGRFKMHLWTWRTPQEELKRGIDYCPNIHMDGIVSATQVNHTAEPILFDVDNDPEERYPIRPGNSPTIYETAVGYLKKVVEKHQQDLVPGKPALNYCDPAVENWAPPGCEDLDDCLPIPASKVVICDWPH</sequence>
<evidence type="ECO:0000313" key="7">
    <source>
        <dbReference type="EMBL" id="TRY62204.1"/>
    </source>
</evidence>
<dbReference type="OMA" id="ESAEYYP"/>
<dbReference type="EMBL" id="VCGU01000459">
    <property type="protein sequence ID" value="TRY62204.1"/>
    <property type="molecule type" value="Genomic_DNA"/>
</dbReference>
<dbReference type="InterPro" id="IPR017850">
    <property type="entry name" value="Alkaline_phosphatase_core_sf"/>
</dbReference>
<dbReference type="InterPro" id="IPR000917">
    <property type="entry name" value="Sulfatase_N"/>
</dbReference>
<keyword evidence="8" id="KW-1185">Reference proteome</keyword>
<dbReference type="GO" id="GO:0004065">
    <property type="term" value="F:arylsulfatase activity"/>
    <property type="evidence" value="ECO:0007669"/>
    <property type="project" value="TreeGrafter"/>
</dbReference>
<evidence type="ECO:0000313" key="8">
    <source>
        <dbReference type="Proteomes" id="UP000318571"/>
    </source>
</evidence>
<reference evidence="7 8" key="1">
    <citation type="journal article" date="2018" name="Nat. Ecol. Evol.">
        <title>Genomic signatures of mitonuclear coevolution across populations of Tigriopus californicus.</title>
        <authorList>
            <person name="Barreto F.S."/>
            <person name="Watson E.T."/>
            <person name="Lima T.G."/>
            <person name="Willett C.S."/>
            <person name="Edmands S."/>
            <person name="Li W."/>
            <person name="Burton R.S."/>
        </authorList>
    </citation>
    <scope>NUCLEOTIDE SEQUENCE [LARGE SCALE GENOMIC DNA]</scope>
    <source>
        <strain evidence="7 8">San Diego</strain>
    </source>
</reference>
<evidence type="ECO:0000259" key="6">
    <source>
        <dbReference type="Pfam" id="PF00884"/>
    </source>
</evidence>
<accession>A0A553N9T5</accession>
<dbReference type="Gene3D" id="3.30.1120.10">
    <property type="match status" value="1"/>
</dbReference>
<dbReference type="PROSITE" id="PS00149">
    <property type="entry name" value="SULFATASE_2"/>
    <property type="match status" value="1"/>
</dbReference>
<evidence type="ECO:0000256" key="1">
    <source>
        <dbReference type="ARBA" id="ARBA00001913"/>
    </source>
</evidence>
<keyword evidence="4" id="KW-0378">Hydrolase</keyword>
<comment type="cofactor">
    <cofactor evidence="1">
        <name>Ca(2+)</name>
        <dbReference type="ChEBI" id="CHEBI:29108"/>
    </cofactor>
</comment>